<sequence>MLHGFHGQSFLFRCCKGSALDAIPPCVMASGNVKQGGGFAFCLIFMHEEAVLGPNPVFPASLYARLWAWPLPPGLGVKWQALVRAVNFLPHLKLCPALSGGLPE</sequence>
<protein>
    <submittedName>
        <fullName evidence="1">Uncharacterized protein</fullName>
    </submittedName>
</protein>
<organism evidence="1 2">
    <name type="scientific">Rangifer tarandus platyrhynchus</name>
    <name type="common">Svalbard reindeer</name>
    <dbReference type="NCBI Taxonomy" id="3082113"/>
    <lineage>
        <taxon>Eukaryota</taxon>
        <taxon>Metazoa</taxon>
        <taxon>Chordata</taxon>
        <taxon>Craniata</taxon>
        <taxon>Vertebrata</taxon>
        <taxon>Euteleostomi</taxon>
        <taxon>Mammalia</taxon>
        <taxon>Eutheria</taxon>
        <taxon>Laurasiatheria</taxon>
        <taxon>Artiodactyla</taxon>
        <taxon>Ruminantia</taxon>
        <taxon>Pecora</taxon>
        <taxon>Cervidae</taxon>
        <taxon>Odocoileinae</taxon>
        <taxon>Rangifer</taxon>
    </lineage>
</organism>
<name>A0AC59ZRM3_RANTA</name>
<evidence type="ECO:0000313" key="1">
    <source>
        <dbReference type="EMBL" id="CAN0490747.1"/>
    </source>
</evidence>
<gene>
    <name evidence="1" type="ORF">MRATA1EN22A_LOCUS21616</name>
</gene>
<dbReference type="EMBL" id="OX596117">
    <property type="protein sequence ID" value="CAN0490747.1"/>
    <property type="molecule type" value="Genomic_DNA"/>
</dbReference>
<reference evidence="1" key="2">
    <citation type="submission" date="2025-03" db="EMBL/GenBank/DDBJ databases">
        <authorList>
            <consortium name="ELIXIR-Norway"/>
            <consortium name="Elixir Norway"/>
        </authorList>
    </citation>
    <scope>NUCLEOTIDE SEQUENCE</scope>
</reference>
<accession>A0AC59ZRM3</accession>
<dbReference type="Proteomes" id="UP001162501">
    <property type="component" value="Chromosome 33"/>
</dbReference>
<evidence type="ECO:0000313" key="2">
    <source>
        <dbReference type="Proteomes" id="UP001162501"/>
    </source>
</evidence>
<proteinExistence type="predicted"/>
<reference evidence="1" key="1">
    <citation type="submission" date="2023-05" db="EMBL/GenBank/DDBJ databases">
        <authorList>
            <consortium name="ELIXIR-Norway"/>
        </authorList>
    </citation>
    <scope>NUCLEOTIDE SEQUENCE</scope>
</reference>